<dbReference type="Proteomes" id="UP000287969">
    <property type="component" value="Chromosome"/>
</dbReference>
<organism evidence="1 2">
    <name type="scientific">Acidilutibacter cellobiosedens</name>
    <dbReference type="NCBI Taxonomy" id="2507161"/>
    <lineage>
        <taxon>Bacteria</taxon>
        <taxon>Bacillati</taxon>
        <taxon>Bacillota</taxon>
        <taxon>Tissierellia</taxon>
        <taxon>Tissierellales</taxon>
        <taxon>Acidilutibacteraceae</taxon>
        <taxon>Acidilutibacter</taxon>
    </lineage>
</organism>
<proteinExistence type="predicted"/>
<dbReference type="Pfam" id="PF10387">
    <property type="entry name" value="DUF2442"/>
    <property type="match status" value="1"/>
</dbReference>
<evidence type="ECO:0000313" key="2">
    <source>
        <dbReference type="Proteomes" id="UP000287969"/>
    </source>
</evidence>
<reference evidence="2" key="1">
    <citation type="submission" date="2019-01" db="EMBL/GenBank/DDBJ databases">
        <title>Draft genomes of a novel of Sporanaerobacter strains.</title>
        <authorList>
            <person name="Ma S."/>
        </authorList>
    </citation>
    <scope>NUCLEOTIDE SEQUENCE [LARGE SCALE GENOMIC DNA]</scope>
    <source>
        <strain evidence="2">NJN-17</strain>
    </source>
</reference>
<name>A0A410QGY1_9FIRM</name>
<dbReference type="RefSeq" id="WP_114219610.1">
    <property type="nucleotide sequence ID" value="NZ_CP035282.1"/>
</dbReference>
<dbReference type="InterPro" id="IPR018841">
    <property type="entry name" value="DUF2442"/>
</dbReference>
<keyword evidence="2" id="KW-1185">Reference proteome</keyword>
<accession>A0A410QGY1</accession>
<dbReference type="AlphaFoldDB" id="A0A410QGY1"/>
<evidence type="ECO:0000313" key="1">
    <source>
        <dbReference type="EMBL" id="QAT63175.1"/>
    </source>
</evidence>
<gene>
    <name evidence="1" type="ORF">EQM13_17175</name>
</gene>
<sequence>MYPRPKEVEYINEYKLLVTFDNMEKRIFNAEELLNDKWFVSLKNKGIFKNARIKYKTLEWPNGVDICPDDLYELSKPFIN</sequence>
<protein>
    <submittedName>
        <fullName evidence="1">DUF2442 domain-containing protein</fullName>
    </submittedName>
</protein>
<dbReference type="SUPFAM" id="SSF143880">
    <property type="entry name" value="NE0471 N-terminal domain-like"/>
    <property type="match status" value="1"/>
</dbReference>
<dbReference type="InterPro" id="IPR036782">
    <property type="entry name" value="NE0471-like_N"/>
</dbReference>
<dbReference type="KEGG" id="spoa:EQM13_17175"/>
<dbReference type="Gene3D" id="3.30.2020.10">
    <property type="entry name" value="NE0471-like N-terminal domain"/>
    <property type="match status" value="1"/>
</dbReference>
<dbReference type="EMBL" id="CP035282">
    <property type="protein sequence ID" value="QAT63175.1"/>
    <property type="molecule type" value="Genomic_DNA"/>
</dbReference>
<dbReference type="OrthoDB" id="162796at2"/>